<evidence type="ECO:0000256" key="1">
    <source>
        <dbReference type="ARBA" id="ARBA00022574"/>
    </source>
</evidence>
<dbReference type="PROSITE" id="PS50837">
    <property type="entry name" value="NACHT"/>
    <property type="match status" value="1"/>
</dbReference>
<dbReference type="InterPro" id="IPR007111">
    <property type="entry name" value="NACHT_NTPase"/>
</dbReference>
<dbReference type="SMART" id="SM00320">
    <property type="entry name" value="WD40"/>
    <property type="match status" value="8"/>
</dbReference>
<dbReference type="PANTHER" id="PTHR19848:SF8">
    <property type="entry name" value="F-BOX AND WD REPEAT DOMAIN CONTAINING 7"/>
    <property type="match status" value="1"/>
</dbReference>
<evidence type="ECO:0000256" key="3">
    <source>
        <dbReference type="PROSITE-ProRule" id="PRU00221"/>
    </source>
</evidence>
<sequence>MHGADRLGYASALATTFSHLHYSPYFDEECKMGWSDFKKKLRGAESGKSGSHSADPEATAAKTLTLQPKTTPPNAAPKLREPTVSGNESPDSKEPTPKKDAASAVDLVPPTEAQEPDVPVGQTKTTPEKLWDAAYEGVKSSEGDLVKAYETILSARLSNKNLESDEAWRGGNTIGGTPETRQDQMKKAIDVGLKSSEKFANFKGKISEGAEAIANVKGLIDQAVKASPEASVAWAGVSFGLEIIANPITQPGLNRKGLSWVLARMEWYWKLADLLLDENRNKETSTKDLRAQLEKHIVKLYQSLLSYQMKSIYIYHLHWAKVILRDLFKLDDWGGQVTAIEKAEKAVLEDSKTYNTEHIKSQLSGLLEISKAQVLQLQDINSAIQDQTERAEKRYQDEKDLKCLQDLRVLDPQVEKDSIEKKKGGLLEGSYAWILKPFSDFRQSGQQKLFWIKGEPGKGKTMMMCGLINHLKSDLDHGDPCLTYFFCQEPEANQNNATAVLRGLIWMLASQRPSLIQHARKTWDTSGAVAFSEKNASVTLAKILTNMLQDESAGGVVVVIDALDECRTNRDELLDIIVTLSSATKATWVVSSRPWKDIEDKFASVDKTTLDLRGHDSDLSQAIEFYIEHKIQQLKKTISQKNIDIIRPHLINNANGTFLWVGLVCTELTKSGVANYDAVDIAKEFPAELGPLYKRMMEAISVIRRAKTCYRILGTICTVYRYLSISELQTLIEDLESMTQDDVVHLVESCGSFLSVRGDVVSLVHQSAKDFLIENAADEIFPSQIVSQHRIIFETSISAFSSILKQNIYDLEDLGMSTKQVSPPNPDPLAPIKYCLMFWDEHFIEYQSQQSSEQAVAVLIEFLEEHLLHWLEALSLIGGVSDSVTAFQNLKAFVEKDDKNELAELVRDAHRFVVTFRHAIEAAPLQVYAAPLIFSPSESQIRNLFRRTRPPQWIFNDIPLEEKWNASTFTLEHSGEQVKSTVFSADGKLLFSVSSTGMVRTWDTTTGDCLDTIGNEKKPWSSVLLCDSKPRAFSRAMEGKIHVLDLTTGAEIQTLDVPDIEYPEVIGTNNPKTVVIGSSDVITIWKPDTAERLDTINLRVTKRTAGSPLDICNNRLAISSIDLFTSAVSIKIWDIQKKKCVRTMEGHKRNLDWLVYAGDDSRLISASYDETIKLWDVDRQKCLQTFHAENNRITQAIPLDKGKRMMLGAADGALMIWDVKTGVCLDTLHAHSSYVESLSSSSKSHLLASGSRDGTIKVWDMAELSTQGLGHIHDTDDTSASEVHLGQVNAIAVSTDGRYAASGGADGKIMVWDAHDGVLVTTIQGHAKPICSITFSENGKQLATASEDFEAKVWDVEKGLCSHTLIHEKKEVNAAIFHPDGSFFTASSDGLIRLWDLETESCDPIQCDEEPVLLVLSDDKKRLASLEQNGRVRLWDVATGDPVPIPEAFSVPGGDTPVYEFRTREHPALQKMQAAFPIKSLAQNERWSTREPRKKKIDLTSILVTLLEGKPEFSAPDGFSVSDDKSWILRDGKKILWLPAEFRPSSIAIEQSTVALGCHGGQVLVLHFPEDSFKLASD</sequence>
<dbReference type="Proteomes" id="UP001160390">
    <property type="component" value="Unassembled WGS sequence"/>
</dbReference>
<evidence type="ECO:0000313" key="7">
    <source>
        <dbReference type="Proteomes" id="UP001160390"/>
    </source>
</evidence>
<evidence type="ECO:0000259" key="5">
    <source>
        <dbReference type="PROSITE" id="PS50837"/>
    </source>
</evidence>
<dbReference type="PANTHER" id="PTHR19848">
    <property type="entry name" value="WD40 REPEAT PROTEIN"/>
    <property type="match status" value="1"/>
</dbReference>
<accession>A0AA35LQF6</accession>
<keyword evidence="7" id="KW-1185">Reference proteome</keyword>
<dbReference type="Gene3D" id="3.40.50.300">
    <property type="entry name" value="P-loop containing nucleotide triphosphate hydrolases"/>
    <property type="match status" value="1"/>
</dbReference>
<dbReference type="InterPro" id="IPR011044">
    <property type="entry name" value="Quino_amine_DH_bsu"/>
</dbReference>
<feature type="repeat" description="WD" evidence="3">
    <location>
        <begin position="1281"/>
        <end position="1322"/>
    </location>
</feature>
<keyword evidence="2" id="KW-0677">Repeat</keyword>
<dbReference type="InterPro" id="IPR056884">
    <property type="entry name" value="NPHP3-like_N"/>
</dbReference>
<comment type="caution">
    <text evidence="6">The sequence shown here is derived from an EMBL/GenBank/DDBJ whole genome shotgun (WGS) entry which is preliminary data.</text>
</comment>
<evidence type="ECO:0000256" key="4">
    <source>
        <dbReference type="SAM" id="MobiDB-lite"/>
    </source>
</evidence>
<dbReference type="InterPro" id="IPR001680">
    <property type="entry name" value="WD40_rpt"/>
</dbReference>
<reference evidence="6" key="1">
    <citation type="submission" date="2023-01" db="EMBL/GenBank/DDBJ databases">
        <authorList>
            <person name="Piombo E."/>
        </authorList>
    </citation>
    <scope>NUCLEOTIDE SEQUENCE</scope>
</reference>
<dbReference type="SUPFAM" id="SSF50978">
    <property type="entry name" value="WD40 repeat-like"/>
    <property type="match status" value="1"/>
</dbReference>
<dbReference type="Gene3D" id="2.130.10.10">
    <property type="entry name" value="YVTN repeat-like/Quinoprotein amine dehydrogenase"/>
    <property type="match status" value="3"/>
</dbReference>
<dbReference type="InterPro" id="IPR019775">
    <property type="entry name" value="WD40_repeat_CS"/>
</dbReference>
<keyword evidence="1 3" id="KW-0853">WD repeat</keyword>
<dbReference type="SUPFAM" id="SSF63829">
    <property type="entry name" value="Calcium-dependent phosphotriesterase"/>
    <property type="match status" value="1"/>
</dbReference>
<protein>
    <recommendedName>
        <fullName evidence="5">NACHT domain-containing protein</fullName>
    </recommendedName>
</protein>
<evidence type="ECO:0000313" key="6">
    <source>
        <dbReference type="EMBL" id="CAI6032849.1"/>
    </source>
</evidence>
<feature type="repeat" description="WD" evidence="3">
    <location>
        <begin position="1323"/>
        <end position="1364"/>
    </location>
</feature>
<feature type="repeat" description="WD" evidence="3">
    <location>
        <begin position="1365"/>
        <end position="1399"/>
    </location>
</feature>
<dbReference type="SUPFAM" id="SSF50969">
    <property type="entry name" value="YVTN repeat-like/Quinoprotein amine dehydrogenase"/>
    <property type="match status" value="1"/>
</dbReference>
<feature type="repeat" description="WD" evidence="3">
    <location>
        <begin position="1228"/>
        <end position="1261"/>
    </location>
</feature>
<dbReference type="InterPro" id="IPR015943">
    <property type="entry name" value="WD40/YVTN_repeat-like_dom_sf"/>
</dbReference>
<dbReference type="InterPro" id="IPR020472">
    <property type="entry name" value="WD40_PAC1"/>
</dbReference>
<dbReference type="PRINTS" id="PR00320">
    <property type="entry name" value="GPROTEINBRPT"/>
</dbReference>
<feature type="repeat" description="WD" evidence="3">
    <location>
        <begin position="1144"/>
        <end position="1185"/>
    </location>
</feature>
<name>A0AA35LQF6_9HYPO</name>
<dbReference type="CDD" id="cd00200">
    <property type="entry name" value="WD40"/>
    <property type="match status" value="1"/>
</dbReference>
<feature type="region of interest" description="Disordered" evidence="4">
    <location>
        <begin position="42"/>
        <end position="124"/>
    </location>
</feature>
<dbReference type="PROSITE" id="PS50082">
    <property type="entry name" value="WD_REPEATS_2"/>
    <property type="match status" value="6"/>
</dbReference>
<dbReference type="PROSITE" id="PS50294">
    <property type="entry name" value="WD_REPEATS_REGION"/>
    <property type="match status" value="4"/>
</dbReference>
<feature type="domain" description="NACHT" evidence="5">
    <location>
        <begin position="448"/>
        <end position="594"/>
    </location>
</feature>
<organism evidence="6 7">
    <name type="scientific">Clonostachys chloroleuca</name>
    <dbReference type="NCBI Taxonomy" id="1926264"/>
    <lineage>
        <taxon>Eukaryota</taxon>
        <taxon>Fungi</taxon>
        <taxon>Dikarya</taxon>
        <taxon>Ascomycota</taxon>
        <taxon>Pezizomycotina</taxon>
        <taxon>Sordariomycetes</taxon>
        <taxon>Hypocreomycetidae</taxon>
        <taxon>Hypocreales</taxon>
        <taxon>Bionectriaceae</taxon>
        <taxon>Clonostachys</taxon>
    </lineage>
</organism>
<dbReference type="Pfam" id="PF17100">
    <property type="entry name" value="NACHT_N"/>
    <property type="match status" value="1"/>
</dbReference>
<evidence type="ECO:0000256" key="2">
    <source>
        <dbReference type="ARBA" id="ARBA00022737"/>
    </source>
</evidence>
<dbReference type="EMBL" id="CABFNP030000511">
    <property type="protein sequence ID" value="CAI6032849.1"/>
    <property type="molecule type" value="Genomic_DNA"/>
</dbReference>
<dbReference type="PROSITE" id="PS00678">
    <property type="entry name" value="WD_REPEATS_1"/>
    <property type="match status" value="4"/>
</dbReference>
<proteinExistence type="predicted"/>
<dbReference type="Pfam" id="PF00400">
    <property type="entry name" value="WD40"/>
    <property type="match status" value="6"/>
</dbReference>
<feature type="compositionally biased region" description="Low complexity" evidence="4">
    <location>
        <begin position="58"/>
        <end position="69"/>
    </location>
</feature>
<dbReference type="InterPro" id="IPR031359">
    <property type="entry name" value="NACHT_N"/>
</dbReference>
<dbReference type="InterPro" id="IPR027417">
    <property type="entry name" value="P-loop_NTPase"/>
</dbReference>
<feature type="repeat" description="WD" evidence="3">
    <location>
        <begin position="971"/>
        <end position="1012"/>
    </location>
</feature>
<feature type="compositionally biased region" description="Basic and acidic residues" evidence="4">
    <location>
        <begin position="90"/>
        <end position="101"/>
    </location>
</feature>
<gene>
    <name evidence="6" type="ORF">CCHLO57077_00010976</name>
</gene>
<dbReference type="InterPro" id="IPR036322">
    <property type="entry name" value="WD40_repeat_dom_sf"/>
</dbReference>
<dbReference type="Pfam" id="PF24883">
    <property type="entry name" value="NPHP3_N"/>
    <property type="match status" value="1"/>
</dbReference>